<evidence type="ECO:0000256" key="5">
    <source>
        <dbReference type="RuleBase" id="RU363032"/>
    </source>
</evidence>
<evidence type="ECO:0000256" key="4">
    <source>
        <dbReference type="ARBA" id="ARBA00023136"/>
    </source>
</evidence>
<evidence type="ECO:0000313" key="8">
    <source>
        <dbReference type="Proteomes" id="UP000033632"/>
    </source>
</evidence>
<feature type="transmembrane region" description="Helical" evidence="5">
    <location>
        <begin position="20"/>
        <end position="39"/>
    </location>
</feature>
<evidence type="ECO:0000256" key="2">
    <source>
        <dbReference type="ARBA" id="ARBA00022692"/>
    </source>
</evidence>
<feature type="transmembrane region" description="Helical" evidence="5">
    <location>
        <begin position="78"/>
        <end position="103"/>
    </location>
</feature>
<reference evidence="7 8" key="1">
    <citation type="submission" date="2015-03" db="EMBL/GenBank/DDBJ databases">
        <authorList>
            <person name="Hassan Y.I."/>
            <person name="Lepp D."/>
            <person name="Li X.-Z."/>
            <person name="Zhou T."/>
        </authorList>
    </citation>
    <scope>NUCLEOTIDE SEQUENCE [LARGE SCALE GENOMIC DNA]</scope>
    <source>
        <strain evidence="7 8">BD-c194</strain>
    </source>
</reference>
<keyword evidence="8" id="KW-1185">Reference proteome</keyword>
<keyword evidence="5" id="KW-0813">Transport</keyword>
<dbReference type="GO" id="GO:0005886">
    <property type="term" value="C:plasma membrane"/>
    <property type="evidence" value="ECO:0007669"/>
    <property type="project" value="UniProtKB-SubCell"/>
</dbReference>
<name>A0A0F5FVU6_9HYPH</name>
<evidence type="ECO:0000256" key="3">
    <source>
        <dbReference type="ARBA" id="ARBA00022989"/>
    </source>
</evidence>
<evidence type="ECO:0000313" key="7">
    <source>
        <dbReference type="EMBL" id="KKB12675.1"/>
    </source>
</evidence>
<dbReference type="InterPro" id="IPR000515">
    <property type="entry name" value="MetI-like"/>
</dbReference>
<dbReference type="PATRIC" id="fig|443610.3.peg.3742"/>
<comment type="similarity">
    <text evidence="5">Belongs to the binding-protein-dependent transport system permease family.</text>
</comment>
<keyword evidence="3 5" id="KW-1133">Transmembrane helix</keyword>
<feature type="transmembrane region" description="Helical" evidence="5">
    <location>
        <begin position="190"/>
        <end position="211"/>
    </location>
</feature>
<dbReference type="EMBL" id="JZEX01000060">
    <property type="protein sequence ID" value="KKB12675.1"/>
    <property type="molecule type" value="Genomic_DNA"/>
</dbReference>
<dbReference type="PROSITE" id="PS50928">
    <property type="entry name" value="ABC_TM1"/>
    <property type="match status" value="1"/>
</dbReference>
<dbReference type="PANTHER" id="PTHR42729">
    <property type="entry name" value="OLIGO/DIPEPTIDE TRANSPORT, PERMEASE PROTEIN (DPPC-2)"/>
    <property type="match status" value="1"/>
</dbReference>
<accession>A0A0F5FVU6</accession>
<evidence type="ECO:0000256" key="1">
    <source>
        <dbReference type="ARBA" id="ARBA00004651"/>
    </source>
</evidence>
<dbReference type="Gene3D" id="1.10.3720.10">
    <property type="entry name" value="MetI-like"/>
    <property type="match status" value="1"/>
</dbReference>
<feature type="transmembrane region" description="Helical" evidence="5">
    <location>
        <begin position="246"/>
        <end position="274"/>
    </location>
</feature>
<sequence length="287" mass="31756">MLVTIRDLFRYSPAFRYGSIILVVVFILAALSFFSPYAAEARRVVPRNAPPSWEHWFGTTSQGQDVFWMLTYAVRNTLIVAGLAVIIGRGIGVMIGMISGYLGGRWDRFLSGLVDSFIVIPRLPLLILIAAMLRGQMTLVALGLMIGLLDWAIPSKRYRSQVLSLREREFTNTAVFSGMRAPKVVVREHLPFLIPFLLADVVSGFLFAIGLEVTLSVLGLGDMNAQSLGTMIYWGNYYQSLLANRVWVLAAPIAASVFIVVGFYLSSVGLTAYLDPRTRLARLQAKG</sequence>
<organism evidence="7 8">
    <name type="scientific">Devosia geojensis</name>
    <dbReference type="NCBI Taxonomy" id="443610"/>
    <lineage>
        <taxon>Bacteria</taxon>
        <taxon>Pseudomonadati</taxon>
        <taxon>Pseudomonadota</taxon>
        <taxon>Alphaproteobacteria</taxon>
        <taxon>Hyphomicrobiales</taxon>
        <taxon>Devosiaceae</taxon>
        <taxon>Devosia</taxon>
    </lineage>
</organism>
<dbReference type="SUPFAM" id="SSF161098">
    <property type="entry name" value="MetI-like"/>
    <property type="match status" value="1"/>
</dbReference>
<dbReference type="RefSeq" id="WP_046107681.1">
    <property type="nucleotide sequence ID" value="NZ_JZEX01000060.1"/>
</dbReference>
<dbReference type="STRING" id="443610.VE25_05950"/>
<dbReference type="PANTHER" id="PTHR42729:SF1">
    <property type="entry name" value="OLIGO_DIPEPTIDE TRANSPORT, PERMEASE PROTEIN (DPPC-2)"/>
    <property type="match status" value="1"/>
</dbReference>
<protein>
    <submittedName>
        <fullName evidence="7">Peptide ABC transporter</fullName>
    </submittedName>
</protein>
<feature type="domain" description="ABC transmembrane type-1" evidence="6">
    <location>
        <begin position="74"/>
        <end position="269"/>
    </location>
</feature>
<feature type="transmembrane region" description="Helical" evidence="5">
    <location>
        <begin position="123"/>
        <end position="149"/>
    </location>
</feature>
<keyword evidence="2 5" id="KW-0812">Transmembrane</keyword>
<dbReference type="OrthoDB" id="9805884at2"/>
<gene>
    <name evidence="7" type="ORF">VE25_05950</name>
</gene>
<evidence type="ECO:0000259" key="6">
    <source>
        <dbReference type="PROSITE" id="PS50928"/>
    </source>
</evidence>
<dbReference type="CDD" id="cd06261">
    <property type="entry name" value="TM_PBP2"/>
    <property type="match status" value="1"/>
</dbReference>
<dbReference type="InterPro" id="IPR035906">
    <property type="entry name" value="MetI-like_sf"/>
</dbReference>
<proteinExistence type="inferred from homology"/>
<dbReference type="AlphaFoldDB" id="A0A0F5FVU6"/>
<keyword evidence="4 5" id="KW-0472">Membrane</keyword>
<dbReference type="GO" id="GO:0055085">
    <property type="term" value="P:transmembrane transport"/>
    <property type="evidence" value="ECO:0007669"/>
    <property type="project" value="InterPro"/>
</dbReference>
<comment type="caution">
    <text evidence="7">The sequence shown here is derived from an EMBL/GenBank/DDBJ whole genome shotgun (WGS) entry which is preliminary data.</text>
</comment>
<dbReference type="Proteomes" id="UP000033632">
    <property type="component" value="Unassembled WGS sequence"/>
</dbReference>
<dbReference type="Pfam" id="PF00528">
    <property type="entry name" value="BPD_transp_1"/>
    <property type="match status" value="1"/>
</dbReference>
<comment type="subcellular location">
    <subcellularLocation>
        <location evidence="1 5">Cell membrane</location>
        <topology evidence="1 5">Multi-pass membrane protein</topology>
    </subcellularLocation>
</comment>